<evidence type="ECO:0000313" key="5">
    <source>
        <dbReference type="EMBL" id="NYJ18676.1"/>
    </source>
</evidence>
<evidence type="ECO:0000256" key="2">
    <source>
        <dbReference type="ARBA" id="ARBA00023125"/>
    </source>
</evidence>
<dbReference type="InterPro" id="IPR000843">
    <property type="entry name" value="HTH_LacI"/>
</dbReference>
<reference evidence="5 6" key="1">
    <citation type="submission" date="2020-07" db="EMBL/GenBank/DDBJ databases">
        <title>Sequencing the genomes of 1000 actinobacteria strains.</title>
        <authorList>
            <person name="Klenk H.-P."/>
        </authorList>
    </citation>
    <scope>NUCLEOTIDE SEQUENCE [LARGE SCALE GENOMIC DNA]</scope>
    <source>
        <strain evidence="5 6">LI1</strain>
    </source>
</reference>
<accession>A0A7Z0EC18</accession>
<evidence type="ECO:0000256" key="1">
    <source>
        <dbReference type="ARBA" id="ARBA00023015"/>
    </source>
</evidence>
<dbReference type="PROSITE" id="PS00356">
    <property type="entry name" value="HTH_LACI_1"/>
    <property type="match status" value="1"/>
</dbReference>
<dbReference type="PANTHER" id="PTHR30146:SF153">
    <property type="entry name" value="LACTOSE OPERON REPRESSOR"/>
    <property type="match status" value="1"/>
</dbReference>
<keyword evidence="2 5" id="KW-0238">DNA-binding</keyword>
<evidence type="ECO:0000313" key="6">
    <source>
        <dbReference type="Proteomes" id="UP000537260"/>
    </source>
</evidence>
<dbReference type="PANTHER" id="PTHR30146">
    <property type="entry name" value="LACI-RELATED TRANSCRIPTIONAL REPRESSOR"/>
    <property type="match status" value="1"/>
</dbReference>
<dbReference type="InterPro" id="IPR046335">
    <property type="entry name" value="LacI/GalR-like_sensor"/>
</dbReference>
<dbReference type="Pfam" id="PF00356">
    <property type="entry name" value="LacI"/>
    <property type="match status" value="1"/>
</dbReference>
<dbReference type="AlphaFoldDB" id="A0A7Z0EC18"/>
<evidence type="ECO:0000259" key="4">
    <source>
        <dbReference type="PROSITE" id="PS50932"/>
    </source>
</evidence>
<dbReference type="InterPro" id="IPR028082">
    <property type="entry name" value="Peripla_BP_I"/>
</dbReference>
<dbReference type="CDD" id="cd01392">
    <property type="entry name" value="HTH_LacI"/>
    <property type="match status" value="1"/>
</dbReference>
<dbReference type="GO" id="GO:0003700">
    <property type="term" value="F:DNA-binding transcription factor activity"/>
    <property type="evidence" value="ECO:0007669"/>
    <property type="project" value="TreeGrafter"/>
</dbReference>
<dbReference type="Gene3D" id="1.10.260.40">
    <property type="entry name" value="lambda repressor-like DNA-binding domains"/>
    <property type="match status" value="1"/>
</dbReference>
<keyword evidence="1" id="KW-0805">Transcription regulation</keyword>
<keyword evidence="3" id="KW-0804">Transcription</keyword>
<protein>
    <submittedName>
        <fullName evidence="5">DNA-binding LacI/PurR family transcriptional regulator</fullName>
    </submittedName>
</protein>
<dbReference type="CDD" id="cd06267">
    <property type="entry name" value="PBP1_LacI_sugar_binding-like"/>
    <property type="match status" value="1"/>
</dbReference>
<comment type="caution">
    <text evidence="5">The sequence shown here is derived from an EMBL/GenBank/DDBJ whole genome shotgun (WGS) entry which is preliminary data.</text>
</comment>
<feature type="domain" description="HTH lacI-type" evidence="4">
    <location>
        <begin position="5"/>
        <end position="59"/>
    </location>
</feature>
<dbReference type="SUPFAM" id="SSF53822">
    <property type="entry name" value="Periplasmic binding protein-like I"/>
    <property type="match status" value="1"/>
</dbReference>
<sequence>MTTTTTIADIAELAGVSTAAVSLALNGKKGVSEKTRARVVAIAEEAGYRFNRLGRALRQSRTGAIGLYLPESAVHYGYYTETTLGVAERLHADDLSLLIVPTTRKSARIESFPPVDGFILMEPHSDDLGVAAILGQDLPVVTGDPPSPGFPSPWGIVESPNDRTTREVFDRFLAQGARRPGLLLVERVSTWSRELESAYLHWCDDSGVMPRVIMIDIHDSNRKFAQSLGRWVNPESGCDAIFVGADGVTVRVAGILRTLGHRPGETIKLISGVDSPIMEFHTPPITAVDLQPRAFGAACAGLLLELLDQPRPETTVRRVFDAALTVRESG</sequence>
<dbReference type="EMBL" id="JACCFM010000001">
    <property type="protein sequence ID" value="NYJ18676.1"/>
    <property type="molecule type" value="Genomic_DNA"/>
</dbReference>
<dbReference type="Gene3D" id="3.40.50.2300">
    <property type="match status" value="2"/>
</dbReference>
<dbReference type="RefSeq" id="WP_179577552.1">
    <property type="nucleotide sequence ID" value="NZ_JACCFM010000001.1"/>
</dbReference>
<keyword evidence="6" id="KW-1185">Reference proteome</keyword>
<dbReference type="InterPro" id="IPR010982">
    <property type="entry name" value="Lambda_DNA-bd_dom_sf"/>
</dbReference>
<organism evidence="5 6">
    <name type="scientific">Glaciibacter psychrotolerans</name>
    <dbReference type="NCBI Taxonomy" id="670054"/>
    <lineage>
        <taxon>Bacteria</taxon>
        <taxon>Bacillati</taxon>
        <taxon>Actinomycetota</taxon>
        <taxon>Actinomycetes</taxon>
        <taxon>Micrococcales</taxon>
        <taxon>Microbacteriaceae</taxon>
        <taxon>Glaciibacter</taxon>
    </lineage>
</organism>
<dbReference type="SMART" id="SM00354">
    <property type="entry name" value="HTH_LACI"/>
    <property type="match status" value="1"/>
</dbReference>
<dbReference type="PROSITE" id="PS50932">
    <property type="entry name" value="HTH_LACI_2"/>
    <property type="match status" value="1"/>
</dbReference>
<name>A0A7Z0EC18_9MICO</name>
<evidence type="ECO:0000256" key="3">
    <source>
        <dbReference type="ARBA" id="ARBA00023163"/>
    </source>
</evidence>
<dbReference type="Pfam" id="PF13377">
    <property type="entry name" value="Peripla_BP_3"/>
    <property type="match status" value="1"/>
</dbReference>
<dbReference type="GO" id="GO:0000976">
    <property type="term" value="F:transcription cis-regulatory region binding"/>
    <property type="evidence" value="ECO:0007669"/>
    <property type="project" value="TreeGrafter"/>
</dbReference>
<dbReference type="SUPFAM" id="SSF47413">
    <property type="entry name" value="lambda repressor-like DNA-binding domains"/>
    <property type="match status" value="1"/>
</dbReference>
<gene>
    <name evidence="5" type="ORF">HNR05_000467</name>
</gene>
<dbReference type="Proteomes" id="UP000537260">
    <property type="component" value="Unassembled WGS sequence"/>
</dbReference>
<proteinExistence type="predicted"/>